<keyword evidence="1" id="KW-0732">Signal</keyword>
<dbReference type="Proteomes" id="UP000196240">
    <property type="component" value="Unassembled WGS sequence"/>
</dbReference>
<organism evidence="2 3">
    <name type="scientific">Acinetobacter johnsonii</name>
    <dbReference type="NCBI Taxonomy" id="40214"/>
    <lineage>
        <taxon>Bacteria</taxon>
        <taxon>Pseudomonadati</taxon>
        <taxon>Pseudomonadota</taxon>
        <taxon>Gammaproteobacteria</taxon>
        <taxon>Moraxellales</taxon>
        <taxon>Moraxellaceae</taxon>
        <taxon>Acinetobacter</taxon>
    </lineage>
</organism>
<protein>
    <submittedName>
        <fullName evidence="2">Uncharacterized protein</fullName>
    </submittedName>
</protein>
<feature type="signal peptide" evidence="1">
    <location>
        <begin position="1"/>
        <end position="19"/>
    </location>
</feature>
<sequence length="209" mass="23592" precursor="true">MKITTLLISLSLLPMLSHAASNPYNYVTSVKVNQVELNAPVSAHQVSQLLSHPNGKTSKLYAECTGNYEYSITSTQPKSLKFEIFNEDNPKIQTEKFYKDKTNFKQLGQTKGRVWLDWKSTQAMSENIRVQNIQITPNYTLQQFKQDFKYSAQGFAASGEAQVLLLQPNEIKAFLKEPQDFAPPYTAYLNFGFKSGRLSSFAIQQAVAC</sequence>
<feature type="chain" id="PRO_5013045848" evidence="1">
    <location>
        <begin position="20"/>
        <end position="209"/>
    </location>
</feature>
<name>A0A1R7QCB0_ACIJO</name>
<dbReference type="RefSeq" id="WP_087012426.1">
    <property type="nucleotide sequence ID" value="NZ_FUUY01000004.1"/>
</dbReference>
<dbReference type="EMBL" id="FUUY01000004">
    <property type="protein sequence ID" value="SJX21893.1"/>
    <property type="molecule type" value="Genomic_DNA"/>
</dbReference>
<evidence type="ECO:0000313" key="3">
    <source>
        <dbReference type="Proteomes" id="UP000196240"/>
    </source>
</evidence>
<dbReference type="AlphaFoldDB" id="A0A1R7QCB0"/>
<evidence type="ECO:0000256" key="1">
    <source>
        <dbReference type="SAM" id="SignalP"/>
    </source>
</evidence>
<reference evidence="2 3" key="1">
    <citation type="submission" date="2017-02" db="EMBL/GenBank/DDBJ databases">
        <authorList>
            <person name="Peterson S.W."/>
        </authorList>
    </citation>
    <scope>NUCLEOTIDE SEQUENCE [LARGE SCALE GENOMIC DNA]</scope>
    <source>
        <strain evidence="2">C6</strain>
    </source>
</reference>
<evidence type="ECO:0000313" key="2">
    <source>
        <dbReference type="EMBL" id="SJX21893.1"/>
    </source>
</evidence>
<accession>A0A1R7QCB0</accession>
<gene>
    <name evidence="2" type="ORF">ACNJC6_01522</name>
</gene>
<proteinExistence type="predicted"/>